<evidence type="ECO:0000256" key="1">
    <source>
        <dbReference type="SAM" id="MobiDB-lite"/>
    </source>
</evidence>
<name>A0A067PJ90_9AGAM</name>
<sequence length="150" mass="16817">MSLLLANSDEARSVIDSLESMTEALHHLLLYQSDAEIINKLLSESKEGLQDVLEFLDRVQRDWLWTKLLSENERAQCHRLLIALSQTRRPVDNPPSPTPTELPLTHPSDSDLPPVQTTSSGSQLQLSLHQTSLPHPSSSQSVTFFLLLII</sequence>
<feature type="compositionally biased region" description="Low complexity" evidence="1">
    <location>
        <begin position="116"/>
        <end position="133"/>
    </location>
</feature>
<keyword evidence="3" id="KW-1185">Reference proteome</keyword>
<dbReference type="AlphaFoldDB" id="A0A067PJ90"/>
<proteinExistence type="predicted"/>
<accession>A0A067PJ90</accession>
<dbReference type="Proteomes" id="UP000027265">
    <property type="component" value="Unassembled WGS sequence"/>
</dbReference>
<organism evidence="2 3">
    <name type="scientific">Jaapia argillacea MUCL 33604</name>
    <dbReference type="NCBI Taxonomy" id="933084"/>
    <lineage>
        <taxon>Eukaryota</taxon>
        <taxon>Fungi</taxon>
        <taxon>Dikarya</taxon>
        <taxon>Basidiomycota</taxon>
        <taxon>Agaricomycotina</taxon>
        <taxon>Agaricomycetes</taxon>
        <taxon>Agaricomycetidae</taxon>
        <taxon>Jaapiales</taxon>
        <taxon>Jaapiaceae</taxon>
        <taxon>Jaapia</taxon>
    </lineage>
</organism>
<protein>
    <submittedName>
        <fullName evidence="2">Uncharacterized protein</fullName>
    </submittedName>
</protein>
<evidence type="ECO:0000313" key="3">
    <source>
        <dbReference type="Proteomes" id="UP000027265"/>
    </source>
</evidence>
<dbReference type="EMBL" id="KL197731">
    <property type="protein sequence ID" value="KDQ53900.1"/>
    <property type="molecule type" value="Genomic_DNA"/>
</dbReference>
<dbReference type="HOGENOM" id="CLU_1740790_0_0_1"/>
<evidence type="ECO:0000313" key="2">
    <source>
        <dbReference type="EMBL" id="KDQ53900.1"/>
    </source>
</evidence>
<reference evidence="3" key="1">
    <citation type="journal article" date="2014" name="Proc. Natl. Acad. Sci. U.S.A.">
        <title>Extensive sampling of basidiomycete genomes demonstrates inadequacy of the white-rot/brown-rot paradigm for wood decay fungi.</title>
        <authorList>
            <person name="Riley R."/>
            <person name="Salamov A.A."/>
            <person name="Brown D.W."/>
            <person name="Nagy L.G."/>
            <person name="Floudas D."/>
            <person name="Held B.W."/>
            <person name="Levasseur A."/>
            <person name="Lombard V."/>
            <person name="Morin E."/>
            <person name="Otillar R."/>
            <person name="Lindquist E.A."/>
            <person name="Sun H."/>
            <person name="LaButti K.M."/>
            <person name="Schmutz J."/>
            <person name="Jabbour D."/>
            <person name="Luo H."/>
            <person name="Baker S.E."/>
            <person name="Pisabarro A.G."/>
            <person name="Walton J.D."/>
            <person name="Blanchette R.A."/>
            <person name="Henrissat B."/>
            <person name="Martin F."/>
            <person name="Cullen D."/>
            <person name="Hibbett D.S."/>
            <person name="Grigoriev I.V."/>
        </authorList>
    </citation>
    <scope>NUCLEOTIDE SEQUENCE [LARGE SCALE GENOMIC DNA]</scope>
    <source>
        <strain evidence="3">MUCL 33604</strain>
    </source>
</reference>
<dbReference type="InParanoid" id="A0A067PJ90"/>
<feature type="region of interest" description="Disordered" evidence="1">
    <location>
        <begin position="88"/>
        <end position="138"/>
    </location>
</feature>
<gene>
    <name evidence="2" type="ORF">JAAARDRAFT_60989</name>
</gene>